<gene>
    <name evidence="2" type="ORF">UFOPK2761_03758</name>
</gene>
<feature type="compositionally biased region" description="Basic and acidic residues" evidence="1">
    <location>
        <begin position="28"/>
        <end position="45"/>
    </location>
</feature>
<proteinExistence type="predicted"/>
<dbReference type="EMBL" id="CAEZYQ010000076">
    <property type="protein sequence ID" value="CAB4777145.1"/>
    <property type="molecule type" value="Genomic_DNA"/>
</dbReference>
<sequence>MVKKLWRSVRCRMRHGHACPHVSAYHQTPRERERARAHARQLVDS</sequence>
<name>A0A6J6W191_9ZZZZ</name>
<dbReference type="AlphaFoldDB" id="A0A6J6W191"/>
<protein>
    <submittedName>
        <fullName evidence="2">Unannotated protein</fullName>
    </submittedName>
</protein>
<evidence type="ECO:0000256" key="1">
    <source>
        <dbReference type="SAM" id="MobiDB-lite"/>
    </source>
</evidence>
<evidence type="ECO:0000313" key="2">
    <source>
        <dbReference type="EMBL" id="CAB4777145.1"/>
    </source>
</evidence>
<accession>A0A6J6W191</accession>
<feature type="region of interest" description="Disordered" evidence="1">
    <location>
        <begin position="24"/>
        <end position="45"/>
    </location>
</feature>
<organism evidence="2">
    <name type="scientific">freshwater metagenome</name>
    <dbReference type="NCBI Taxonomy" id="449393"/>
    <lineage>
        <taxon>unclassified sequences</taxon>
        <taxon>metagenomes</taxon>
        <taxon>ecological metagenomes</taxon>
    </lineage>
</organism>
<reference evidence="2" key="1">
    <citation type="submission" date="2020-05" db="EMBL/GenBank/DDBJ databases">
        <authorList>
            <person name="Chiriac C."/>
            <person name="Salcher M."/>
            <person name="Ghai R."/>
            <person name="Kavagutti S V."/>
        </authorList>
    </citation>
    <scope>NUCLEOTIDE SEQUENCE</scope>
</reference>